<evidence type="ECO:0000259" key="6">
    <source>
        <dbReference type="Pfam" id="PF00590"/>
    </source>
</evidence>
<keyword evidence="8" id="KW-1185">Reference proteome</keyword>
<dbReference type="RefSeq" id="WP_343885541.1">
    <property type="nucleotide sequence ID" value="NZ_BAAAKI010000008.1"/>
</dbReference>
<evidence type="ECO:0000313" key="8">
    <source>
        <dbReference type="Proteomes" id="UP001596266"/>
    </source>
</evidence>
<dbReference type="SUPFAM" id="SSF53790">
    <property type="entry name" value="Tetrapyrrole methylase"/>
    <property type="match status" value="1"/>
</dbReference>
<dbReference type="NCBIfam" id="TIGR02469">
    <property type="entry name" value="CbiT"/>
    <property type="match status" value="1"/>
</dbReference>
<sequence length="412" mass="42251">MDACRVTVVGIGADGWDGLGLRSQQLVTGAGVLVGAPRQLALVPEVGVPEVGGQRRLEWPRPLKAGLDEMLAGLVGSEVVALASGDPLVSGIGTTLVDALGADRVRVVPAVSSVALARAELCWPAESCAVVSVVGRPVSLVARELAPGHRVLVLGSDESTAGLVAGLLCEQGFGASVMHLLGDLGSQAQTHRVVRADEFVGEGPRLGVIALDLVGPRRLGWVPGLPDDAFENDGQLTKRDLRASALARLAPVPGEHLWDVGAGAGSIGIEWARAHPTCRTTAIEGDVERAARIERNAARLGVPGVRVVHGRVPEALAGLDAPDAIFIGGGTATPGLLDQCLAALAPGGRLVAHAVTLESEQALASAYAEHGGELTRIAVEKSAPVGRFTGWTPARTVTQWSVELGGEAGSAR</sequence>
<dbReference type="CDD" id="cd11644">
    <property type="entry name" value="Precorrin-6Y-MT"/>
    <property type="match status" value="1"/>
</dbReference>
<name>A0ABW1X383_9ACTN</name>
<proteinExistence type="predicted"/>
<dbReference type="EMBL" id="JBHSUA010000011">
    <property type="protein sequence ID" value="MFC6396567.1"/>
    <property type="molecule type" value="Genomic_DNA"/>
</dbReference>
<dbReference type="InterPro" id="IPR050714">
    <property type="entry name" value="Cobalamin_biosynth_MTase"/>
</dbReference>
<dbReference type="InterPro" id="IPR012818">
    <property type="entry name" value="CbiE"/>
</dbReference>
<dbReference type="CDD" id="cd02440">
    <property type="entry name" value="AdoMet_MTases"/>
    <property type="match status" value="1"/>
</dbReference>
<evidence type="ECO:0000256" key="1">
    <source>
        <dbReference type="ARBA" id="ARBA00004953"/>
    </source>
</evidence>
<dbReference type="SUPFAM" id="SSF53335">
    <property type="entry name" value="S-adenosyl-L-methionine-dependent methyltransferases"/>
    <property type="match status" value="1"/>
</dbReference>
<keyword evidence="2" id="KW-0169">Cobalamin biosynthesis</keyword>
<evidence type="ECO:0000256" key="5">
    <source>
        <dbReference type="ARBA" id="ARBA00022691"/>
    </source>
</evidence>
<dbReference type="InterPro" id="IPR029063">
    <property type="entry name" value="SAM-dependent_MTases_sf"/>
</dbReference>
<dbReference type="InterPro" id="IPR006365">
    <property type="entry name" value="Cbl_synth_CobL"/>
</dbReference>
<dbReference type="Gene3D" id="3.40.50.150">
    <property type="entry name" value="Vaccinia Virus protein VP39"/>
    <property type="match status" value="1"/>
</dbReference>
<comment type="caution">
    <text evidence="7">The sequence shown here is derived from an EMBL/GenBank/DDBJ whole genome shotgun (WGS) entry which is preliminary data.</text>
</comment>
<dbReference type="NCBIfam" id="TIGR02467">
    <property type="entry name" value="CbiE"/>
    <property type="match status" value="1"/>
</dbReference>
<dbReference type="Gene3D" id="3.40.1010.10">
    <property type="entry name" value="Cobalt-precorrin-4 Transmethylase, Domain 1"/>
    <property type="match status" value="1"/>
</dbReference>
<evidence type="ECO:0000256" key="2">
    <source>
        <dbReference type="ARBA" id="ARBA00022573"/>
    </source>
</evidence>
<dbReference type="PANTHER" id="PTHR43182">
    <property type="entry name" value="COBALT-PRECORRIN-6B C(15)-METHYLTRANSFERASE (DECARBOXYLATING)"/>
    <property type="match status" value="1"/>
</dbReference>
<protein>
    <submittedName>
        <fullName evidence="7">Precorrin-6Y C5,15-methyltransferase (Decarboxylating) subunit CbiT</fullName>
    </submittedName>
</protein>
<dbReference type="Pfam" id="PF00590">
    <property type="entry name" value="TP_methylase"/>
    <property type="match status" value="1"/>
</dbReference>
<comment type="pathway">
    <text evidence="1">Cofactor biosynthesis; adenosylcobalamin biosynthesis.</text>
</comment>
<dbReference type="InterPro" id="IPR035996">
    <property type="entry name" value="4pyrrol_Methylase_sf"/>
</dbReference>
<gene>
    <name evidence="7" type="primary">cbiT</name>
    <name evidence="7" type="ORF">ACFP57_06150</name>
</gene>
<keyword evidence="5" id="KW-0949">S-adenosyl-L-methionine</keyword>
<dbReference type="InterPro" id="IPR014777">
    <property type="entry name" value="4pyrrole_Mease_sub1"/>
</dbReference>
<keyword evidence="4" id="KW-0808">Transferase</keyword>
<dbReference type="PANTHER" id="PTHR43182:SF1">
    <property type="entry name" value="COBALT-PRECORRIN-7 C(5)-METHYLTRANSFERASE"/>
    <property type="match status" value="1"/>
</dbReference>
<dbReference type="InterPro" id="IPR000878">
    <property type="entry name" value="4pyrrol_Mease"/>
</dbReference>
<organism evidence="7 8">
    <name type="scientific">Luteococcus sanguinis</name>
    <dbReference type="NCBI Taxonomy" id="174038"/>
    <lineage>
        <taxon>Bacteria</taxon>
        <taxon>Bacillati</taxon>
        <taxon>Actinomycetota</taxon>
        <taxon>Actinomycetes</taxon>
        <taxon>Propionibacteriales</taxon>
        <taxon>Propionibacteriaceae</taxon>
        <taxon>Luteococcus</taxon>
    </lineage>
</organism>
<evidence type="ECO:0000313" key="7">
    <source>
        <dbReference type="EMBL" id="MFC6396567.1"/>
    </source>
</evidence>
<dbReference type="Proteomes" id="UP001596266">
    <property type="component" value="Unassembled WGS sequence"/>
</dbReference>
<dbReference type="PIRSF" id="PIRSF036428">
    <property type="entry name" value="CobL"/>
    <property type="match status" value="1"/>
</dbReference>
<dbReference type="InterPro" id="IPR014008">
    <property type="entry name" value="Cbl_synth_MTase_CbiT"/>
</dbReference>
<feature type="domain" description="Tetrapyrrole methylase" evidence="6">
    <location>
        <begin position="5"/>
        <end position="193"/>
    </location>
</feature>
<keyword evidence="3" id="KW-0489">Methyltransferase</keyword>
<evidence type="ECO:0000256" key="4">
    <source>
        <dbReference type="ARBA" id="ARBA00022679"/>
    </source>
</evidence>
<accession>A0ABW1X383</accession>
<reference evidence="8" key="1">
    <citation type="journal article" date="2019" name="Int. J. Syst. Evol. Microbiol.">
        <title>The Global Catalogue of Microorganisms (GCM) 10K type strain sequencing project: providing services to taxonomists for standard genome sequencing and annotation.</title>
        <authorList>
            <consortium name="The Broad Institute Genomics Platform"/>
            <consortium name="The Broad Institute Genome Sequencing Center for Infectious Disease"/>
            <person name="Wu L."/>
            <person name="Ma J."/>
        </authorList>
    </citation>
    <scope>NUCLEOTIDE SEQUENCE [LARGE SCALE GENOMIC DNA]</scope>
    <source>
        <strain evidence="8">CGMCC 1.15277</strain>
    </source>
</reference>
<evidence type="ECO:0000256" key="3">
    <source>
        <dbReference type="ARBA" id="ARBA00022603"/>
    </source>
</evidence>